<evidence type="ECO:0000313" key="2">
    <source>
        <dbReference type="Proteomes" id="UP001163321"/>
    </source>
</evidence>
<proteinExistence type="predicted"/>
<organism evidence="1 2">
    <name type="scientific">Peronosclerospora sorghi</name>
    <dbReference type="NCBI Taxonomy" id="230839"/>
    <lineage>
        <taxon>Eukaryota</taxon>
        <taxon>Sar</taxon>
        <taxon>Stramenopiles</taxon>
        <taxon>Oomycota</taxon>
        <taxon>Peronosporomycetes</taxon>
        <taxon>Peronosporales</taxon>
        <taxon>Peronosporaceae</taxon>
        <taxon>Peronosclerospora</taxon>
    </lineage>
</organism>
<dbReference type="EMBL" id="CM047582">
    <property type="protein sequence ID" value="KAI9915297.1"/>
    <property type="molecule type" value="Genomic_DNA"/>
</dbReference>
<reference evidence="1 2" key="1">
    <citation type="journal article" date="2022" name="bioRxiv">
        <title>The genome of the oomycete Peronosclerospora sorghi, a cosmopolitan pathogen of maize and sorghum, is inflated with dispersed pseudogenes.</title>
        <authorList>
            <person name="Fletcher K."/>
            <person name="Martin F."/>
            <person name="Isakeit T."/>
            <person name="Cavanaugh K."/>
            <person name="Magill C."/>
            <person name="Michelmore R."/>
        </authorList>
    </citation>
    <scope>NUCLEOTIDE SEQUENCE [LARGE SCALE GENOMIC DNA]</scope>
    <source>
        <strain evidence="1">P6</strain>
    </source>
</reference>
<evidence type="ECO:0000313" key="1">
    <source>
        <dbReference type="EMBL" id="KAI9915297.1"/>
    </source>
</evidence>
<keyword evidence="2" id="KW-1185">Reference proteome</keyword>
<gene>
    <name evidence="1" type="ORF">PsorP6_007343</name>
</gene>
<comment type="caution">
    <text evidence="1">The sequence shown here is derived from an EMBL/GenBank/DDBJ whole genome shotgun (WGS) entry which is preliminary data.</text>
</comment>
<protein>
    <submittedName>
        <fullName evidence="1">Uncharacterized protein</fullName>
    </submittedName>
</protein>
<sequence length="321" mass="35308">MKGLRPSVRRRHEDDSVIKSPSQGLRFLLASTSRDLEQSLRLEFPSLVASHEPWVDWSAVDELQEGLNQCDGVILAASGCGDDVMTFSSHVRDEWLHCEQNVANLVSKAHRVVKLSWMEGFVAETSPLAVGRATWSVEEALKGKMGHESGKLTILRASMGMDAFLRGRLFELVCGRTLSISVKHGRIAFVHPLDVAETLLALVTKEETGQAAADDSTGRVQVVTGPEALTFPQVAQCLSTGLREQVTYSYFPLWAVQPARWIRGIAGDAIEQEVAVMRALEAGCQQEVHTDVIETLVGHTPRSFRSFVAEHAAAWPRTDPL</sequence>
<accession>A0ACC0WA53</accession>
<dbReference type="Proteomes" id="UP001163321">
    <property type="component" value="Chromosome 3"/>
</dbReference>
<name>A0ACC0WA53_9STRA</name>